<dbReference type="PIRSF" id="PIRSF027377">
    <property type="entry name" value="Nitrile_oxidored_QueF"/>
    <property type="match status" value="1"/>
</dbReference>
<evidence type="ECO:0000256" key="1">
    <source>
        <dbReference type="ARBA" id="ARBA00022490"/>
    </source>
</evidence>
<dbReference type="InterPro" id="IPR029500">
    <property type="entry name" value="QueF"/>
</dbReference>
<gene>
    <name evidence="5" type="ORF">METZ01_LOCUS60608</name>
</gene>
<evidence type="ECO:0000256" key="2">
    <source>
        <dbReference type="ARBA" id="ARBA00022785"/>
    </source>
</evidence>
<evidence type="ECO:0000256" key="4">
    <source>
        <dbReference type="ARBA" id="ARBA00023002"/>
    </source>
</evidence>
<dbReference type="GO" id="GO:0033739">
    <property type="term" value="F:preQ1 synthase activity"/>
    <property type="evidence" value="ECO:0007669"/>
    <property type="project" value="InterPro"/>
</dbReference>
<dbReference type="Pfam" id="PF14489">
    <property type="entry name" value="QueF"/>
    <property type="match status" value="1"/>
</dbReference>
<keyword evidence="4" id="KW-0560">Oxidoreductase</keyword>
<sequence length="152" mass="17153">MEAPMATIRELKEQYEGLDQELPSKGEEAIDPSCLLTFQYEYPNQQSQVEIDTDEFTAVCPWTGLPDYGVLTISYVPGDSCIELKSLKYYLLSYRDVGIVQEHAANRILNDLVAICQPQAMKITLDYKVRGGLHTAVTVEYEDEHSRDKGGK</sequence>
<name>A0A381SWH5_9ZZZZ</name>
<dbReference type="GO" id="GO:0008616">
    <property type="term" value="P:tRNA queuosine(34) biosynthetic process"/>
    <property type="evidence" value="ECO:0007669"/>
    <property type="project" value="UniProtKB-KW"/>
</dbReference>
<evidence type="ECO:0000256" key="3">
    <source>
        <dbReference type="ARBA" id="ARBA00022857"/>
    </source>
</evidence>
<dbReference type="Gene3D" id="3.30.1130.10">
    <property type="match status" value="1"/>
</dbReference>
<keyword evidence="3" id="KW-0521">NADP</keyword>
<dbReference type="PANTHER" id="PTHR34354:SF1">
    <property type="entry name" value="NADPH-DEPENDENT 7-CYANO-7-DEAZAGUANINE REDUCTASE"/>
    <property type="match status" value="1"/>
</dbReference>
<dbReference type="EMBL" id="UINC01003605">
    <property type="protein sequence ID" value="SVA07754.1"/>
    <property type="molecule type" value="Genomic_DNA"/>
</dbReference>
<dbReference type="AlphaFoldDB" id="A0A381SWH5"/>
<proteinExistence type="inferred from homology"/>
<dbReference type="InterPro" id="IPR050084">
    <property type="entry name" value="NADPH_dep_7-cyano-7-deazaG_red"/>
</dbReference>
<evidence type="ECO:0000313" key="5">
    <source>
        <dbReference type="EMBL" id="SVA07754.1"/>
    </source>
</evidence>
<dbReference type="PANTHER" id="PTHR34354">
    <property type="entry name" value="NADPH-DEPENDENT 7-CYANO-7-DEAZAGUANINE REDUCTASE"/>
    <property type="match status" value="1"/>
</dbReference>
<accession>A0A381SWH5</accession>
<reference evidence="5" key="1">
    <citation type="submission" date="2018-05" db="EMBL/GenBank/DDBJ databases">
        <authorList>
            <person name="Lanie J.A."/>
            <person name="Ng W.-L."/>
            <person name="Kazmierczak K.M."/>
            <person name="Andrzejewski T.M."/>
            <person name="Davidsen T.M."/>
            <person name="Wayne K.J."/>
            <person name="Tettelin H."/>
            <person name="Glass J.I."/>
            <person name="Rusch D."/>
            <person name="Podicherti R."/>
            <person name="Tsui H.-C.T."/>
            <person name="Winkler M.E."/>
        </authorList>
    </citation>
    <scope>NUCLEOTIDE SEQUENCE</scope>
</reference>
<dbReference type="HAMAP" id="MF_00818">
    <property type="entry name" value="QueF_type1"/>
    <property type="match status" value="1"/>
</dbReference>
<protein>
    <recommendedName>
        <fullName evidence="6">NADPH-dependent 7-cyano-7-deazaguanine reductase N-terminal domain-containing protein</fullName>
    </recommendedName>
</protein>
<dbReference type="InterPro" id="IPR016856">
    <property type="entry name" value="QueF_type1"/>
</dbReference>
<dbReference type="SUPFAM" id="SSF55620">
    <property type="entry name" value="Tetrahydrobiopterin biosynthesis enzymes-like"/>
    <property type="match status" value="1"/>
</dbReference>
<dbReference type="GO" id="GO:0005737">
    <property type="term" value="C:cytoplasm"/>
    <property type="evidence" value="ECO:0007669"/>
    <property type="project" value="InterPro"/>
</dbReference>
<dbReference type="InterPro" id="IPR043133">
    <property type="entry name" value="GTP-CH-I_C/QueF"/>
</dbReference>
<evidence type="ECO:0008006" key="6">
    <source>
        <dbReference type="Google" id="ProtNLM"/>
    </source>
</evidence>
<keyword evidence="2" id="KW-0671">Queuosine biosynthesis</keyword>
<dbReference type="NCBIfam" id="TIGR03139">
    <property type="entry name" value="QueF-II"/>
    <property type="match status" value="1"/>
</dbReference>
<keyword evidence="1" id="KW-0963">Cytoplasm</keyword>
<organism evidence="5">
    <name type="scientific">marine metagenome</name>
    <dbReference type="NCBI Taxonomy" id="408172"/>
    <lineage>
        <taxon>unclassified sequences</taxon>
        <taxon>metagenomes</taxon>
        <taxon>ecological metagenomes</taxon>
    </lineage>
</organism>